<keyword evidence="3" id="KW-1185">Reference proteome</keyword>
<accession>A0A840E5B5</accession>
<dbReference type="RefSeq" id="WP_183494600.1">
    <property type="nucleotide sequence ID" value="NZ_JACIFF010000002.1"/>
</dbReference>
<dbReference type="Proteomes" id="UP000576209">
    <property type="component" value="Unassembled WGS sequence"/>
</dbReference>
<gene>
    <name evidence="2" type="ORF">GGR28_000960</name>
</gene>
<name>A0A840E5B5_9BACT</name>
<evidence type="ECO:0000313" key="3">
    <source>
        <dbReference type="Proteomes" id="UP000576209"/>
    </source>
</evidence>
<proteinExistence type="predicted"/>
<sequence>MTSVPSRRLPSSGNNALFYCLLALLLTTVTTSCELFRPVDSTRPTTGTRPDRGSDDLDPVQSRRVFDPETGTYIYVNAPTEPMDTVTWKENATADAPPIVEDGSHAYTPPPATTPLAPGLPPVRQTGTGRNGSRLLTGYGVDFVLPFLTDRYRGETERLDANSLWALHFYSGAELAMEELRSPDISFDVRVQDSRANARKVESIIESPEYQRSQLIIGPYLKQQVTQLAEAVRGQEKVLISPYSAATGITESNPNYIQVNPTLETHLRSLLGHAFRTQGADRIVLVAQAGQRARLAYFQDEYKLLTGDDQVEPLEEMIISGAVPDLSQYLRGRRTVFMVPVYEDEVFVSNFLRQVYQATAAEGGDNVAVYGLPQWAEFERLNADFIEGANVHISSSVFIDPLNSQVREFRRKFYERYNALPRDEAFIGYDVTSYFFRMAARYGTRFQFELERNPEDMMHTSFQFSPVAVVPATATDLEEAVIDRFENKFVNILRFQDYAYKRVN</sequence>
<dbReference type="CDD" id="cd06268">
    <property type="entry name" value="PBP1_ABC_transporter_LIVBP-like"/>
    <property type="match status" value="1"/>
</dbReference>
<dbReference type="InterPro" id="IPR028082">
    <property type="entry name" value="Peripla_BP_I"/>
</dbReference>
<dbReference type="SUPFAM" id="SSF53822">
    <property type="entry name" value="Periplasmic binding protein-like I"/>
    <property type="match status" value="1"/>
</dbReference>
<comment type="caution">
    <text evidence="2">The sequence shown here is derived from an EMBL/GenBank/DDBJ whole genome shotgun (WGS) entry which is preliminary data.</text>
</comment>
<organism evidence="2 3">
    <name type="scientific">Neolewinella aquimaris</name>
    <dbReference type="NCBI Taxonomy" id="1835722"/>
    <lineage>
        <taxon>Bacteria</taxon>
        <taxon>Pseudomonadati</taxon>
        <taxon>Bacteroidota</taxon>
        <taxon>Saprospiria</taxon>
        <taxon>Saprospirales</taxon>
        <taxon>Lewinellaceae</taxon>
        <taxon>Neolewinella</taxon>
    </lineage>
</organism>
<protein>
    <recommendedName>
        <fullName evidence="4">ABC-type branched-subunit amino acid transport system substrate-binding protein</fullName>
    </recommendedName>
</protein>
<feature type="region of interest" description="Disordered" evidence="1">
    <location>
        <begin position="38"/>
        <end position="63"/>
    </location>
</feature>
<dbReference type="PROSITE" id="PS51257">
    <property type="entry name" value="PROKAR_LIPOPROTEIN"/>
    <property type="match status" value="1"/>
</dbReference>
<evidence type="ECO:0000313" key="2">
    <source>
        <dbReference type="EMBL" id="MBB4078347.1"/>
    </source>
</evidence>
<dbReference type="Gene3D" id="3.40.50.2300">
    <property type="match status" value="2"/>
</dbReference>
<dbReference type="AlphaFoldDB" id="A0A840E5B5"/>
<evidence type="ECO:0008006" key="4">
    <source>
        <dbReference type="Google" id="ProtNLM"/>
    </source>
</evidence>
<dbReference type="EMBL" id="JACIFF010000002">
    <property type="protein sequence ID" value="MBB4078347.1"/>
    <property type="molecule type" value="Genomic_DNA"/>
</dbReference>
<evidence type="ECO:0000256" key="1">
    <source>
        <dbReference type="SAM" id="MobiDB-lite"/>
    </source>
</evidence>
<reference evidence="2 3" key="1">
    <citation type="submission" date="2020-08" db="EMBL/GenBank/DDBJ databases">
        <title>Genomic Encyclopedia of Type Strains, Phase IV (KMG-IV): sequencing the most valuable type-strain genomes for metagenomic binning, comparative biology and taxonomic classification.</title>
        <authorList>
            <person name="Goeker M."/>
        </authorList>
    </citation>
    <scope>NUCLEOTIDE SEQUENCE [LARGE SCALE GENOMIC DNA]</scope>
    <source>
        <strain evidence="2 3">DSM 105137</strain>
    </source>
</reference>